<proteinExistence type="predicted"/>
<reference evidence="1 2" key="1">
    <citation type="submission" date="2018-06" db="EMBL/GenBank/DDBJ databases">
        <authorList>
            <consortium name="Pathogen Informatics"/>
            <person name="Doyle S."/>
        </authorList>
    </citation>
    <scope>NUCLEOTIDE SEQUENCE [LARGE SCALE GENOMIC DNA]</scope>
    <source>
        <strain evidence="2">NCTC 11297</strain>
    </source>
</reference>
<evidence type="ECO:0000313" key="1">
    <source>
        <dbReference type="EMBL" id="SUB23123.1"/>
    </source>
</evidence>
<sequence>MSRINFDTSEEMKHKIKVYTSIHQITIKEFFEQMLNDFFAAGEDLTAEEREIIARSTAFFDKPENQHLTTSLTQDEALKIGEKVRNGESLAKLLGY</sequence>
<dbReference type="Proteomes" id="UP000255098">
    <property type="component" value="Unassembled WGS sequence"/>
</dbReference>
<protein>
    <submittedName>
        <fullName evidence="1">Uncharacterized protein</fullName>
    </submittedName>
</protein>
<dbReference type="EMBL" id="UGSP01000001">
    <property type="protein sequence ID" value="SUB23123.1"/>
    <property type="molecule type" value="Genomic_DNA"/>
</dbReference>
<keyword evidence="2" id="KW-1185">Reference proteome</keyword>
<dbReference type="RefSeq" id="WP_115248586.1">
    <property type="nucleotide sequence ID" value="NZ_UGSP01000001.1"/>
</dbReference>
<name>A0A379APX0_AVIAV</name>
<gene>
    <name evidence="1" type="ORF">NCTC11297_00111</name>
</gene>
<dbReference type="GeneID" id="300132337"/>
<organism evidence="1 2">
    <name type="scientific">Avibacterium avium</name>
    <name type="common">Pasteurella avium</name>
    <dbReference type="NCBI Taxonomy" id="751"/>
    <lineage>
        <taxon>Bacteria</taxon>
        <taxon>Pseudomonadati</taxon>
        <taxon>Pseudomonadota</taxon>
        <taxon>Gammaproteobacteria</taxon>
        <taxon>Pasteurellales</taxon>
        <taxon>Pasteurellaceae</taxon>
        <taxon>Avibacterium</taxon>
    </lineage>
</organism>
<accession>A0A379APX0</accession>
<dbReference type="AlphaFoldDB" id="A0A379APX0"/>
<evidence type="ECO:0000313" key="2">
    <source>
        <dbReference type="Proteomes" id="UP000255098"/>
    </source>
</evidence>